<dbReference type="InterPro" id="IPR035965">
    <property type="entry name" value="PAS-like_dom_sf"/>
</dbReference>
<dbReference type="InterPro" id="IPR029016">
    <property type="entry name" value="GAF-like_dom_sf"/>
</dbReference>
<dbReference type="Gene3D" id="3.30.450.20">
    <property type="entry name" value="PAS domain"/>
    <property type="match status" value="1"/>
</dbReference>
<evidence type="ECO:0000259" key="1">
    <source>
        <dbReference type="PROSITE" id="PS50112"/>
    </source>
</evidence>
<dbReference type="SMART" id="SM00267">
    <property type="entry name" value="GGDEF"/>
    <property type="match status" value="1"/>
</dbReference>
<evidence type="ECO:0000313" key="3">
    <source>
        <dbReference type="EMBL" id="GBF05809.1"/>
    </source>
</evidence>
<dbReference type="NCBIfam" id="TIGR00229">
    <property type="entry name" value="sensory_box"/>
    <property type="match status" value="1"/>
</dbReference>
<dbReference type="Pfam" id="PF00990">
    <property type="entry name" value="GGDEF"/>
    <property type="match status" value="1"/>
</dbReference>
<dbReference type="InterPro" id="IPR029787">
    <property type="entry name" value="Nucleotide_cyclase"/>
</dbReference>
<dbReference type="SMART" id="SM00091">
    <property type="entry name" value="PAS"/>
    <property type="match status" value="1"/>
</dbReference>
<dbReference type="CDD" id="cd01949">
    <property type="entry name" value="GGDEF"/>
    <property type="match status" value="1"/>
</dbReference>
<dbReference type="InterPro" id="IPR043128">
    <property type="entry name" value="Rev_trsase/Diguanyl_cyclase"/>
</dbReference>
<evidence type="ECO:0000313" key="4">
    <source>
        <dbReference type="Proteomes" id="UP000236569"/>
    </source>
</evidence>
<dbReference type="SUPFAM" id="SSF55785">
    <property type="entry name" value="PYP-like sensor domain (PAS domain)"/>
    <property type="match status" value="1"/>
</dbReference>
<dbReference type="Pfam" id="PF08448">
    <property type="entry name" value="PAS_4"/>
    <property type="match status" value="1"/>
</dbReference>
<reference evidence="4" key="1">
    <citation type="submission" date="2018-01" db="EMBL/GenBank/DDBJ databases">
        <title>Draft Genome Sequence of the Radioresistant Bacterium Deinococcus aerius TR0125, Isolated from the Higher Atmosphere above Japan.</title>
        <authorList>
            <person name="Satoh K."/>
            <person name="Arai H."/>
            <person name="Sanzen T."/>
            <person name="Kawaguchi Y."/>
            <person name="Hayashi H."/>
            <person name="Yokobori S."/>
            <person name="Yamagishi A."/>
            <person name="Oono Y."/>
            <person name="Narumi I."/>
        </authorList>
    </citation>
    <scope>NUCLEOTIDE SEQUENCE [LARGE SCALE GENOMIC DNA]</scope>
    <source>
        <strain evidence="4">TR0125</strain>
    </source>
</reference>
<dbReference type="PANTHER" id="PTHR43102:SF2">
    <property type="entry name" value="GAF DOMAIN-CONTAINING PROTEIN"/>
    <property type="match status" value="1"/>
</dbReference>
<dbReference type="PANTHER" id="PTHR43102">
    <property type="entry name" value="SLR1143 PROTEIN"/>
    <property type="match status" value="1"/>
</dbReference>
<dbReference type="CDD" id="cd00130">
    <property type="entry name" value="PAS"/>
    <property type="match status" value="1"/>
</dbReference>
<feature type="domain" description="PAS" evidence="1">
    <location>
        <begin position="353"/>
        <end position="404"/>
    </location>
</feature>
<protein>
    <submittedName>
        <fullName evidence="3">Sensor domain-containing diguanylate cyclase</fullName>
    </submittedName>
</protein>
<dbReference type="SUPFAM" id="SSF55781">
    <property type="entry name" value="GAF domain-like"/>
    <property type="match status" value="2"/>
</dbReference>
<keyword evidence="4" id="KW-1185">Reference proteome</keyword>
<feature type="domain" description="GGDEF" evidence="2">
    <location>
        <begin position="661"/>
        <end position="788"/>
    </location>
</feature>
<dbReference type="Pfam" id="PF01590">
    <property type="entry name" value="GAF"/>
    <property type="match status" value="1"/>
</dbReference>
<dbReference type="PROSITE" id="PS50887">
    <property type="entry name" value="GGDEF"/>
    <property type="match status" value="1"/>
</dbReference>
<sequence>METIAAREQERLAALERYAVLDTLPEAAFDRLTALAARLFGVPISLISLVGSQHTFFKACFGLDLRQTDRSLSFCTHALHSLDVLVVPDLAADARFALHPFVTGAPGLRFYAGAPLVTPDGHTLGTLCILDERPRAGFSDQERAALKDFAALVIDELELRLGRQEADRAAQVRETQARTLQDALSLSQLLRGIGDLTDLDLPPGDLLPHIVELTGAALDVDWGGLVVVRGDRATSRGAWHSPAGRDLAGQATRELRREEGGLLWRVAECDVPQFVSDYAREPGAHADLVAAGVRSAASVCLGREGEATYVMTLLRLHRERPWTTRDRQLVDAVSRAVRQSLSQSAARAALRESQERLRLALEAAPVILWTADAAGTFTLVEGRGLAALGANPAELVGRSVREVFAGDPAVLANLDRALAGESFTTQVAVGGRIFEAHYAPLHDAGGRPVGLVGTGYDVTAAVQAQREAVRAREQAEALLELAHLLDGQASAQDLAGAALAAVGRALGEGTLVLWQRAGDRMRPLATHGDLPLPTWDLPVGQVEATGVLQGRAVFLTAPGLSATFPGSGLRGAALLPVAVDIPERAWVLGVYRTGPFGEWSPFERSLLAAAARTLGAGVERQRHVQGLETAARTDILTGLGNRRAFEIDLGAELSRARRLGAAVAVLSVDLDGLKRLNDTLGHARGDALLREFARALRQCLREEDRVHRLGGDEYAVVLPSVGPNEAAIILERVRIAVDRTRAAGFGEVDASAGVACFPADTQDPAELVRLSDLRMYADKAGKRALQVC</sequence>
<dbReference type="RefSeq" id="WP_103129229.1">
    <property type="nucleotide sequence ID" value="NZ_BFAG01000006.1"/>
</dbReference>
<organism evidence="3 4">
    <name type="scientific">Deinococcus aerius</name>
    <dbReference type="NCBI Taxonomy" id="200253"/>
    <lineage>
        <taxon>Bacteria</taxon>
        <taxon>Thermotogati</taxon>
        <taxon>Deinococcota</taxon>
        <taxon>Deinococci</taxon>
        <taxon>Deinococcales</taxon>
        <taxon>Deinococcaceae</taxon>
        <taxon>Deinococcus</taxon>
    </lineage>
</organism>
<dbReference type="EMBL" id="BFAG01000006">
    <property type="protein sequence ID" value="GBF05809.1"/>
    <property type="molecule type" value="Genomic_DNA"/>
</dbReference>
<gene>
    <name evidence="3" type="ORF">DAERI_060069</name>
</gene>
<dbReference type="Gene3D" id="3.30.450.40">
    <property type="match status" value="3"/>
</dbReference>
<dbReference type="InterPro" id="IPR000160">
    <property type="entry name" value="GGDEF_dom"/>
</dbReference>
<name>A0A2I9CV71_9DEIO</name>
<dbReference type="Gene3D" id="3.30.70.270">
    <property type="match status" value="1"/>
</dbReference>
<dbReference type="PROSITE" id="PS50112">
    <property type="entry name" value="PAS"/>
    <property type="match status" value="1"/>
</dbReference>
<accession>A0A2I9CV71</accession>
<dbReference type="InterPro" id="IPR013656">
    <property type="entry name" value="PAS_4"/>
</dbReference>
<dbReference type="Proteomes" id="UP000236569">
    <property type="component" value="Unassembled WGS sequence"/>
</dbReference>
<dbReference type="SUPFAM" id="SSF55073">
    <property type="entry name" value="Nucleotide cyclase"/>
    <property type="match status" value="1"/>
</dbReference>
<evidence type="ECO:0000259" key="2">
    <source>
        <dbReference type="PROSITE" id="PS50887"/>
    </source>
</evidence>
<dbReference type="OrthoDB" id="52597at2"/>
<comment type="caution">
    <text evidence="3">The sequence shown here is derived from an EMBL/GenBank/DDBJ whole genome shotgun (WGS) entry which is preliminary data.</text>
</comment>
<dbReference type="InterPro" id="IPR003018">
    <property type="entry name" value="GAF"/>
</dbReference>
<proteinExistence type="predicted"/>
<dbReference type="SMART" id="SM00065">
    <property type="entry name" value="GAF"/>
    <property type="match status" value="2"/>
</dbReference>
<dbReference type="AlphaFoldDB" id="A0A2I9CV71"/>
<dbReference type="InterPro" id="IPR000014">
    <property type="entry name" value="PAS"/>
</dbReference>
<dbReference type="NCBIfam" id="TIGR00254">
    <property type="entry name" value="GGDEF"/>
    <property type="match status" value="1"/>
</dbReference>